<dbReference type="InterPro" id="IPR049704">
    <property type="entry name" value="Aminotrans_3_PPA_site"/>
</dbReference>
<feature type="binding site" evidence="9">
    <location>
        <position position="299"/>
    </location>
    <ligand>
        <name>substrate</name>
    </ligand>
</feature>
<dbReference type="NCBIfam" id="TIGR00508">
    <property type="entry name" value="bioA"/>
    <property type="match status" value="1"/>
</dbReference>
<keyword evidence="5 9" id="KW-0949">S-adenosyl-L-methionine</keyword>
<dbReference type="Proteomes" id="UP001597469">
    <property type="component" value="Unassembled WGS sequence"/>
</dbReference>
<sequence>MSDLAARDQAVIWHPFTQMQTAPLPIHILRGEGSILYGADGHEYLDMISSWWVNLHGHAHPYIAERISKQLQTLEHVIFAGFTHQPAVELAERLLTILPQSQAKVFYSDNGSTAVEVALKMAFQYWHNIGQPRRKVVALEGAYHGDTFGAMAVGGRSAFTAPFVPFLFDVEYLPAPIAGQEENVLQLAKELFTENIAAFIVEPLVQGSGGMVMYEPAILNELFAIARQKGALLIADEVMTGFGRTGQLFASYYLDIQPDLMCLSKGLTGGTMALGVTTCTQTIYDAFLSDDKLKTLFHGHSFTANPLACTAGLASLDLLLSDETQSHIQRIKKQQIGFAKQLSSHAKVENVRQLGTLLAFDLIAGEQTSYFNNIRDVAYNFLLQRGILMRPLGNVLYIMPPYCTTDDQLQYTYSQVLALLQEL</sequence>
<dbReference type="GO" id="GO:0004015">
    <property type="term" value="F:adenosylmethionine-8-amino-7-oxononanoate transaminase activity"/>
    <property type="evidence" value="ECO:0007669"/>
    <property type="project" value="UniProtKB-EC"/>
</dbReference>
<organism evidence="10 11">
    <name type="scientific">Spirosoma soli</name>
    <dbReference type="NCBI Taxonomy" id="1770529"/>
    <lineage>
        <taxon>Bacteria</taxon>
        <taxon>Pseudomonadati</taxon>
        <taxon>Bacteroidota</taxon>
        <taxon>Cytophagia</taxon>
        <taxon>Cytophagales</taxon>
        <taxon>Cytophagaceae</taxon>
        <taxon>Spirosoma</taxon>
    </lineage>
</organism>
<comment type="pathway">
    <text evidence="2 9">Cofactor biosynthesis; biotin biosynthesis; 7,8-diaminononanoate from 8-amino-7-oxononanoate (SAM route): step 1/1.</text>
</comment>
<evidence type="ECO:0000256" key="6">
    <source>
        <dbReference type="ARBA" id="ARBA00022756"/>
    </source>
</evidence>
<dbReference type="PROSITE" id="PS00600">
    <property type="entry name" value="AA_TRANSFER_CLASS_3"/>
    <property type="match status" value="1"/>
</dbReference>
<evidence type="ECO:0000256" key="5">
    <source>
        <dbReference type="ARBA" id="ARBA00022691"/>
    </source>
</evidence>
<comment type="cofactor">
    <cofactor evidence="1 9">
        <name>pyridoxal 5'-phosphate</name>
        <dbReference type="ChEBI" id="CHEBI:597326"/>
    </cofactor>
</comment>
<feature type="binding site" evidence="9">
    <location>
        <position position="390"/>
    </location>
    <ligand>
        <name>substrate</name>
    </ligand>
</feature>
<evidence type="ECO:0000256" key="3">
    <source>
        <dbReference type="ARBA" id="ARBA00022576"/>
    </source>
</evidence>
<dbReference type="InterPro" id="IPR015421">
    <property type="entry name" value="PyrdxlP-dep_Trfase_major"/>
</dbReference>
<comment type="similarity">
    <text evidence="9">Belongs to the class-III pyridoxal-phosphate-dependent aminotransferase family. BioA subfamily.</text>
</comment>
<reference evidence="11" key="1">
    <citation type="journal article" date="2019" name="Int. J. Syst. Evol. Microbiol.">
        <title>The Global Catalogue of Microorganisms (GCM) 10K type strain sequencing project: providing services to taxonomists for standard genome sequencing and annotation.</title>
        <authorList>
            <consortium name="The Broad Institute Genomics Platform"/>
            <consortium name="The Broad Institute Genome Sequencing Center for Infectious Disease"/>
            <person name="Wu L."/>
            <person name="Ma J."/>
        </authorList>
    </citation>
    <scope>NUCLEOTIDE SEQUENCE [LARGE SCALE GENOMIC DNA]</scope>
    <source>
        <strain evidence="11">KCTC 42805</strain>
    </source>
</reference>
<feature type="binding site" evidence="9">
    <location>
        <begin position="300"/>
        <end position="301"/>
    </location>
    <ligand>
        <name>pyridoxal 5'-phosphate</name>
        <dbReference type="ChEBI" id="CHEBI:597326"/>
    </ligand>
</feature>
<dbReference type="NCBIfam" id="NF004624">
    <property type="entry name" value="PRK05964.1"/>
    <property type="match status" value="1"/>
</dbReference>
<feature type="modified residue" description="N6-(pyridoxal phosphate)lysine" evidence="9">
    <location>
        <position position="265"/>
    </location>
</feature>
<keyword evidence="6 9" id="KW-0093">Biotin biosynthesis</keyword>
<comment type="function">
    <text evidence="9">Catalyzes the transfer of the alpha-amino group from S-adenosyl-L-methionine (SAM) to 7-keto-8-aminopelargonic acid (KAPA) to form 7,8-diaminopelargonic acid (DAPA). It is the only aminotransferase known to utilize SAM as an amino donor.</text>
</comment>
<dbReference type="RefSeq" id="WP_381524476.1">
    <property type="nucleotide sequence ID" value="NZ_JBHULN010000010.1"/>
</dbReference>
<protein>
    <recommendedName>
        <fullName evidence="9">Adenosylmethionine-8-amino-7-oxononanoate aminotransferase</fullName>
        <ecNumber evidence="9">2.6.1.62</ecNumber>
    </recommendedName>
    <alternativeName>
        <fullName evidence="9">7,8-diamino-pelargonic acid aminotransferase</fullName>
        <shortName evidence="9">DAPA AT</shortName>
        <shortName evidence="9">DAPA aminotransferase</shortName>
    </alternativeName>
    <alternativeName>
        <fullName evidence="9">7,8-diaminononanoate synthase</fullName>
        <shortName evidence="9">DANS</shortName>
    </alternativeName>
    <alternativeName>
        <fullName evidence="9">Diaminopelargonic acid synthase</fullName>
    </alternativeName>
</protein>
<dbReference type="EMBL" id="JBHULN010000010">
    <property type="protein sequence ID" value="MFD2572251.1"/>
    <property type="molecule type" value="Genomic_DNA"/>
</dbReference>
<keyword evidence="9" id="KW-0963">Cytoplasm</keyword>
<comment type="caution">
    <text evidence="10">The sequence shown here is derived from an EMBL/GenBank/DDBJ whole genome shotgun (WGS) entry which is preliminary data.</text>
</comment>
<dbReference type="InterPro" id="IPR015422">
    <property type="entry name" value="PyrdxlP-dep_Trfase_small"/>
</dbReference>
<dbReference type="HAMAP" id="MF_00834">
    <property type="entry name" value="BioA"/>
    <property type="match status" value="1"/>
</dbReference>
<proteinExistence type="inferred from homology"/>
<dbReference type="Gene3D" id="3.90.1150.10">
    <property type="entry name" value="Aspartate Aminotransferase, domain 1"/>
    <property type="match status" value="1"/>
</dbReference>
<dbReference type="Pfam" id="PF00202">
    <property type="entry name" value="Aminotran_3"/>
    <property type="match status" value="1"/>
</dbReference>
<dbReference type="InterPro" id="IPR015424">
    <property type="entry name" value="PyrdxlP-dep_Trfase"/>
</dbReference>
<accession>A0ABW5M6Y1</accession>
<dbReference type="CDD" id="cd00610">
    <property type="entry name" value="OAT_like"/>
    <property type="match status" value="1"/>
</dbReference>
<feature type="binding site" evidence="9">
    <location>
        <position position="265"/>
    </location>
    <ligand>
        <name>substrate</name>
    </ligand>
</feature>
<evidence type="ECO:0000256" key="7">
    <source>
        <dbReference type="ARBA" id="ARBA00022898"/>
    </source>
</evidence>
<feature type="binding site" evidence="9">
    <location>
        <begin position="111"/>
        <end position="112"/>
    </location>
    <ligand>
        <name>pyridoxal 5'-phosphate</name>
        <dbReference type="ChEBI" id="CHEBI:597326"/>
    </ligand>
</feature>
<gene>
    <name evidence="9 10" type="primary">bioA</name>
    <name evidence="10" type="ORF">ACFSUS_16540</name>
</gene>
<comment type="subunit">
    <text evidence="9">Homodimer.</text>
</comment>
<keyword evidence="4 9" id="KW-0808">Transferase</keyword>
<evidence type="ECO:0000256" key="4">
    <source>
        <dbReference type="ARBA" id="ARBA00022679"/>
    </source>
</evidence>
<dbReference type="InterPro" id="IPR005814">
    <property type="entry name" value="Aminotrans_3"/>
</dbReference>
<evidence type="ECO:0000256" key="2">
    <source>
        <dbReference type="ARBA" id="ARBA00005063"/>
    </source>
</evidence>
<dbReference type="EC" id="2.6.1.62" evidence="9"/>
<evidence type="ECO:0000313" key="10">
    <source>
        <dbReference type="EMBL" id="MFD2572251.1"/>
    </source>
</evidence>
<comment type="catalytic activity">
    <reaction evidence="8 9">
        <text>(8S)-8-amino-7-oxononanoate + S-adenosyl-L-methionine = S-adenosyl-4-methylsulfanyl-2-oxobutanoate + (7R,8S)-7,8-diammoniononanoate</text>
        <dbReference type="Rhea" id="RHEA:16861"/>
        <dbReference type="ChEBI" id="CHEBI:16490"/>
        <dbReference type="ChEBI" id="CHEBI:59789"/>
        <dbReference type="ChEBI" id="CHEBI:149468"/>
        <dbReference type="ChEBI" id="CHEBI:149469"/>
        <dbReference type="EC" id="2.6.1.62"/>
    </reaction>
</comment>
<keyword evidence="3 9" id="KW-0032">Aminotransferase</keyword>
<dbReference type="Gene3D" id="3.40.640.10">
    <property type="entry name" value="Type I PLP-dependent aspartate aminotransferase-like (Major domain)"/>
    <property type="match status" value="1"/>
</dbReference>
<feature type="binding site" evidence="9">
    <location>
        <position position="143"/>
    </location>
    <ligand>
        <name>substrate</name>
    </ligand>
</feature>
<comment type="subcellular location">
    <subcellularLocation>
        <location evidence="9">Cytoplasm</location>
    </subcellularLocation>
</comment>
<keyword evidence="11" id="KW-1185">Reference proteome</keyword>
<dbReference type="SUPFAM" id="SSF53383">
    <property type="entry name" value="PLP-dependent transferases"/>
    <property type="match status" value="1"/>
</dbReference>
<evidence type="ECO:0000256" key="1">
    <source>
        <dbReference type="ARBA" id="ARBA00001933"/>
    </source>
</evidence>
<evidence type="ECO:0000313" key="11">
    <source>
        <dbReference type="Proteomes" id="UP001597469"/>
    </source>
</evidence>
<keyword evidence="7 9" id="KW-0663">Pyridoxal phosphate</keyword>
<feature type="site" description="Participates in the substrate recognition with KAPA and in a stacking interaction with the adenine ring of SAM" evidence="9">
    <location>
        <position position="16"/>
    </location>
</feature>
<dbReference type="PANTHER" id="PTHR42684:SF3">
    <property type="entry name" value="ADENOSYLMETHIONINE-8-AMINO-7-OXONONANOATE AMINOTRANSFERASE"/>
    <property type="match status" value="1"/>
</dbReference>
<dbReference type="PANTHER" id="PTHR42684">
    <property type="entry name" value="ADENOSYLMETHIONINE-8-AMINO-7-OXONONANOATE AMINOTRANSFERASE"/>
    <property type="match status" value="1"/>
</dbReference>
<evidence type="ECO:0000256" key="9">
    <source>
        <dbReference type="HAMAP-Rule" id="MF_00834"/>
    </source>
</evidence>
<evidence type="ECO:0000256" key="8">
    <source>
        <dbReference type="ARBA" id="ARBA00048449"/>
    </source>
</evidence>
<feature type="binding site" evidence="9">
    <location>
        <position position="51"/>
    </location>
    <ligand>
        <name>substrate</name>
    </ligand>
</feature>
<name>A0ABW5M6Y1_9BACT</name>
<feature type="binding site" evidence="9">
    <location>
        <position position="236"/>
    </location>
    <ligand>
        <name>pyridoxal 5'-phosphate</name>
        <dbReference type="ChEBI" id="CHEBI:597326"/>
    </ligand>
</feature>
<dbReference type="InterPro" id="IPR005815">
    <property type="entry name" value="BioA"/>
</dbReference>